<keyword evidence="2 3" id="KW-0413">Isomerase</keyword>
<accession>A0AAW7XHP7</accession>
<dbReference type="PROSITE" id="PS01149">
    <property type="entry name" value="PSI_RSU"/>
    <property type="match status" value="1"/>
</dbReference>
<dbReference type="NCBIfam" id="TIGR00093">
    <property type="entry name" value="pseudouridine synthase"/>
    <property type="match status" value="1"/>
</dbReference>
<dbReference type="PANTHER" id="PTHR47683:SF2">
    <property type="entry name" value="RNA-BINDING S4 DOMAIN-CONTAINING PROTEIN"/>
    <property type="match status" value="1"/>
</dbReference>
<organism evidence="6 7">
    <name type="scientific">Neptunomonas phycophila</name>
    <dbReference type="NCBI Taxonomy" id="1572645"/>
    <lineage>
        <taxon>Bacteria</taxon>
        <taxon>Pseudomonadati</taxon>
        <taxon>Pseudomonadota</taxon>
        <taxon>Gammaproteobacteria</taxon>
        <taxon>Oceanospirillales</taxon>
        <taxon>Oceanospirillaceae</taxon>
        <taxon>Neptunomonas</taxon>
    </lineage>
</organism>
<dbReference type="InterPro" id="IPR020094">
    <property type="entry name" value="TruA/RsuA/RluB/E/F_N"/>
</dbReference>
<comment type="similarity">
    <text evidence="1 3">Belongs to the pseudouridine synthase RsuA family.</text>
</comment>
<dbReference type="Gene3D" id="3.30.70.1560">
    <property type="entry name" value="Alpha-L RNA-binding motif"/>
    <property type="match status" value="1"/>
</dbReference>
<sequence>MSNIILLNKPYHVLSQFSESGEKTTLASFIKTPGFYPAGRLDFDSEGLMILTDDGALQHHLAHPQFKMEKTYWAQVEGMVSAVAIEQLAKGVVLKDGLTRPAKARVIAPPHVWERRPPIRERKDIPTTWIELKITEGKNRQVRRMTAAVGHPTLRLIRYAIGAWTIEGLAPGEQRQMEANITIPSKNKQRPLKNQRSTAAKTGGQASTRKPTKGSKLLKTKR</sequence>
<dbReference type="Gene3D" id="3.30.70.580">
    <property type="entry name" value="Pseudouridine synthase I, catalytic domain, N-terminal subdomain"/>
    <property type="match status" value="1"/>
</dbReference>
<dbReference type="RefSeq" id="WP_303548389.1">
    <property type="nucleotide sequence ID" value="NZ_JAUOPG010000001.1"/>
</dbReference>
<protein>
    <recommendedName>
        <fullName evidence="3">Pseudouridine synthase</fullName>
        <ecNumber evidence="3">5.4.99.-</ecNumber>
    </recommendedName>
</protein>
<dbReference type="InterPro" id="IPR000748">
    <property type="entry name" value="PsdUridine_synth_RsuA/RluB/E/F"/>
</dbReference>
<dbReference type="GO" id="GO:0140098">
    <property type="term" value="F:catalytic activity, acting on RNA"/>
    <property type="evidence" value="ECO:0007669"/>
    <property type="project" value="UniProtKB-ARBA"/>
</dbReference>
<feature type="compositionally biased region" description="Polar residues" evidence="4">
    <location>
        <begin position="194"/>
        <end position="209"/>
    </location>
</feature>
<dbReference type="InterPro" id="IPR050343">
    <property type="entry name" value="RsuA_PseudoU_synthase"/>
</dbReference>
<evidence type="ECO:0000259" key="5">
    <source>
        <dbReference type="Pfam" id="PF00849"/>
    </source>
</evidence>
<evidence type="ECO:0000313" key="6">
    <source>
        <dbReference type="EMBL" id="MDO6452385.1"/>
    </source>
</evidence>
<dbReference type="InterPro" id="IPR018496">
    <property type="entry name" value="PsdUridine_synth_RsuA/RluB_CS"/>
</dbReference>
<comment type="caution">
    <text evidence="6">The sequence shown here is derived from an EMBL/GenBank/DDBJ whole genome shotgun (WGS) entry which is preliminary data.</text>
</comment>
<dbReference type="AlphaFoldDB" id="A0AAW7XHP7"/>
<evidence type="ECO:0000313" key="7">
    <source>
        <dbReference type="Proteomes" id="UP001169862"/>
    </source>
</evidence>
<evidence type="ECO:0000256" key="2">
    <source>
        <dbReference type="ARBA" id="ARBA00023235"/>
    </source>
</evidence>
<evidence type="ECO:0000256" key="4">
    <source>
        <dbReference type="SAM" id="MobiDB-lite"/>
    </source>
</evidence>
<feature type="compositionally biased region" description="Basic residues" evidence="4">
    <location>
        <begin position="210"/>
        <end position="222"/>
    </location>
</feature>
<dbReference type="GO" id="GO:0006364">
    <property type="term" value="P:rRNA processing"/>
    <property type="evidence" value="ECO:0007669"/>
    <property type="project" value="UniProtKB-ARBA"/>
</dbReference>
<dbReference type="EC" id="5.4.99.-" evidence="3"/>
<dbReference type="EMBL" id="JAUOPG010000001">
    <property type="protein sequence ID" value="MDO6452385.1"/>
    <property type="molecule type" value="Genomic_DNA"/>
</dbReference>
<dbReference type="Pfam" id="PF00849">
    <property type="entry name" value="PseudoU_synth_2"/>
    <property type="match status" value="1"/>
</dbReference>
<evidence type="ECO:0000256" key="3">
    <source>
        <dbReference type="RuleBase" id="RU003887"/>
    </source>
</evidence>
<gene>
    <name evidence="6" type="ORF">Q4490_02300</name>
</gene>
<feature type="domain" description="Pseudouridine synthase RsuA/RluA-like" evidence="5">
    <location>
        <begin position="3"/>
        <end position="148"/>
    </location>
</feature>
<dbReference type="InterPro" id="IPR006145">
    <property type="entry name" value="PsdUridine_synth_RsuA/RluA"/>
</dbReference>
<feature type="region of interest" description="Disordered" evidence="4">
    <location>
        <begin position="181"/>
        <end position="222"/>
    </location>
</feature>
<dbReference type="SUPFAM" id="SSF55120">
    <property type="entry name" value="Pseudouridine synthase"/>
    <property type="match status" value="1"/>
</dbReference>
<reference evidence="6" key="1">
    <citation type="submission" date="2023-07" db="EMBL/GenBank/DDBJ databases">
        <title>Genome content predicts the carbon catabolic preferences of heterotrophic bacteria.</title>
        <authorList>
            <person name="Gralka M."/>
        </authorList>
    </citation>
    <scope>NUCLEOTIDE SEQUENCE</scope>
    <source>
        <strain evidence="6">I2M16</strain>
    </source>
</reference>
<proteinExistence type="inferred from homology"/>
<name>A0AAW7XHP7_9GAMM</name>
<dbReference type="PANTHER" id="PTHR47683">
    <property type="entry name" value="PSEUDOURIDINE SYNTHASE FAMILY PROTEIN-RELATED"/>
    <property type="match status" value="1"/>
</dbReference>
<dbReference type="GO" id="GO:0001522">
    <property type="term" value="P:pseudouridine synthesis"/>
    <property type="evidence" value="ECO:0007669"/>
    <property type="project" value="InterPro"/>
</dbReference>
<dbReference type="InterPro" id="IPR042092">
    <property type="entry name" value="PsdUridine_s_RsuA/RluB/E/F_cat"/>
</dbReference>
<dbReference type="Proteomes" id="UP001169862">
    <property type="component" value="Unassembled WGS sequence"/>
</dbReference>
<dbReference type="GO" id="GO:0003723">
    <property type="term" value="F:RNA binding"/>
    <property type="evidence" value="ECO:0007669"/>
    <property type="project" value="InterPro"/>
</dbReference>
<dbReference type="GO" id="GO:0009982">
    <property type="term" value="F:pseudouridine synthase activity"/>
    <property type="evidence" value="ECO:0007669"/>
    <property type="project" value="InterPro"/>
</dbReference>
<dbReference type="InterPro" id="IPR020103">
    <property type="entry name" value="PsdUridine_synth_cat_dom_sf"/>
</dbReference>
<evidence type="ECO:0000256" key="1">
    <source>
        <dbReference type="ARBA" id="ARBA00008348"/>
    </source>
</evidence>